<feature type="transmembrane region" description="Helical" evidence="13">
    <location>
        <begin position="188"/>
        <end position="206"/>
    </location>
</feature>
<evidence type="ECO:0000256" key="2">
    <source>
        <dbReference type="ARBA" id="ARBA00006024"/>
    </source>
</evidence>
<dbReference type="PATRIC" id="fig|1461581.3.peg.365"/>
<dbReference type="GO" id="GO:0015086">
    <property type="term" value="F:cadmium ion transmembrane transporter activity"/>
    <property type="evidence" value="ECO:0007669"/>
    <property type="project" value="TreeGrafter"/>
</dbReference>
<dbReference type="EC" id="7.2.2.12" evidence="11"/>
<dbReference type="SFLD" id="SFLDF00027">
    <property type="entry name" value="p-type_atpase"/>
    <property type="match status" value="1"/>
</dbReference>
<dbReference type="InterPro" id="IPR027256">
    <property type="entry name" value="P-typ_ATPase_IB"/>
</dbReference>
<feature type="domain" description="HMA" evidence="16">
    <location>
        <begin position="34"/>
        <end position="88"/>
    </location>
</feature>
<dbReference type="PRINTS" id="PR00941">
    <property type="entry name" value="CDATPASE"/>
</dbReference>
<dbReference type="NCBIfam" id="TIGR01494">
    <property type="entry name" value="ATPase_P-type"/>
    <property type="match status" value="2"/>
</dbReference>
<keyword evidence="8" id="KW-1278">Translocase</keyword>
<feature type="transmembrane region" description="Helical" evidence="13">
    <location>
        <begin position="674"/>
        <end position="694"/>
    </location>
</feature>
<evidence type="ECO:0000256" key="7">
    <source>
        <dbReference type="ARBA" id="ARBA00022840"/>
    </source>
</evidence>
<dbReference type="GO" id="GO:0016887">
    <property type="term" value="F:ATP hydrolysis activity"/>
    <property type="evidence" value="ECO:0007669"/>
    <property type="project" value="InterPro"/>
</dbReference>
<keyword evidence="4 13" id="KW-0812">Transmembrane</keyword>
<accession>A0A078M4Q5</accession>
<feature type="transmembrane region" description="Helical" evidence="13">
    <location>
        <begin position="370"/>
        <end position="397"/>
    </location>
</feature>
<dbReference type="CDD" id="cd00371">
    <property type="entry name" value="HMA"/>
    <property type="match status" value="1"/>
</dbReference>
<dbReference type="Gene3D" id="3.40.50.1000">
    <property type="entry name" value="HAD superfamily/HAD-like"/>
    <property type="match status" value="1"/>
</dbReference>
<gene>
    <name evidence="17" type="ORF">BN1049_00371</name>
</gene>
<evidence type="ECO:0000313" key="17">
    <source>
        <dbReference type="EMBL" id="CEA01305.1"/>
    </source>
</evidence>
<evidence type="ECO:0000256" key="14">
    <source>
        <dbReference type="SAM" id="MobiDB-lite"/>
    </source>
</evidence>
<keyword evidence="9 13" id="KW-1133">Transmembrane helix</keyword>
<evidence type="ECO:0000259" key="15">
    <source>
        <dbReference type="Pfam" id="PF00122"/>
    </source>
</evidence>
<dbReference type="InterPro" id="IPR018303">
    <property type="entry name" value="ATPase_P-typ_P_site"/>
</dbReference>
<evidence type="ECO:0000256" key="13">
    <source>
        <dbReference type="RuleBase" id="RU362081"/>
    </source>
</evidence>
<dbReference type="PROSITE" id="PS00154">
    <property type="entry name" value="ATPASE_E1_E2"/>
    <property type="match status" value="1"/>
</dbReference>
<evidence type="ECO:0000256" key="12">
    <source>
        <dbReference type="ARBA" id="ARBA00047308"/>
    </source>
</evidence>
<dbReference type="FunFam" id="2.70.150.10:FF:000020">
    <property type="entry name" value="Copper-exporting P-type ATPase A"/>
    <property type="match status" value="1"/>
</dbReference>
<comment type="similarity">
    <text evidence="2 13">Belongs to the cation transport ATPase (P-type) (TC 3.A.3) family. Type IB subfamily.</text>
</comment>
<sequence>MSDMPSRACGCDSSQPAPSAVPPTVEPGAAAVCYRIDNMDCPTEEALIRGKLASVPGILGLDFNLLQRQLTVRHNLASLDPVERALAAIGMQAVRQESNQLAEPVPDRTRWWALGAALLAAVAAEAMYWVLGGHHWLVMLLALGAILIGGLSTYRKGWIALRNGNLNINALMAIAVTGAMLIGHWPEAAMVMVLFSLAEVIEARSLDRARNAIRQLLDLTPEQATVQQPDGSWQALPARQVTLGSRVRVRPGERIALDGEIVAGRSTVVQAPITGESLPVEKGVGDPVFAGTVNQSGSFELRVTAPADQSTLARIIRAVETAQASRAPTQRAVDRFARWYTPVVVLLALGVALVPPLFLAGAWLDWAYRALVLLVVACPCALVISTPVSIVSGLAAAARQGILIKGGVYLEEGRKLRWLALDKTGTITHGKPVQTDFMALGEQDGIKVRRLAAALAGRSDHPVSRAIAVAARADGLALPEVTEFAALPGQGVGGSIDGVPCYLGSQRLLEAQGMAAAELAPRITELEAQGKSVVLLVAGGEVQGIFAVADTIRDSSRAAVAELHGLGIATVMLSGDNVHAAQAIARQAGIDRAYGNLLPEDKAREIERLASEGRVGMVGDGINDAPALARANIGFAMGAAGTDIAIETADVALMDDDLRKIPAFIRLSQATSQVLTQNIVLALGIKAVFLALTITGDATMWMAVFADMGASLLVVANGLRLLRK</sequence>
<dbReference type="InterPro" id="IPR023298">
    <property type="entry name" value="ATPase_P-typ_TM_dom_sf"/>
</dbReference>
<evidence type="ECO:0000256" key="10">
    <source>
        <dbReference type="ARBA" id="ARBA00023136"/>
    </source>
</evidence>
<evidence type="ECO:0000256" key="6">
    <source>
        <dbReference type="ARBA" id="ARBA00022741"/>
    </source>
</evidence>
<dbReference type="InterPro" id="IPR036412">
    <property type="entry name" value="HAD-like_sf"/>
</dbReference>
<evidence type="ECO:0000256" key="3">
    <source>
        <dbReference type="ARBA" id="ARBA00022475"/>
    </source>
</evidence>
<dbReference type="Pfam" id="PF00702">
    <property type="entry name" value="Hydrolase"/>
    <property type="match status" value="1"/>
</dbReference>
<dbReference type="RefSeq" id="WP_044498058.1">
    <property type="nucleotide sequence ID" value="NZ_LK391969.1"/>
</dbReference>
<evidence type="ECO:0000256" key="4">
    <source>
        <dbReference type="ARBA" id="ARBA00022692"/>
    </source>
</evidence>
<dbReference type="SUPFAM" id="SSF55008">
    <property type="entry name" value="HMA, heavy metal-associated domain"/>
    <property type="match status" value="1"/>
</dbReference>
<keyword evidence="3 13" id="KW-1003">Cell membrane</keyword>
<feature type="transmembrane region" description="Helical" evidence="13">
    <location>
        <begin position="136"/>
        <end position="154"/>
    </location>
</feature>
<keyword evidence="5 13" id="KW-0479">Metal-binding</keyword>
<dbReference type="SUPFAM" id="SSF81665">
    <property type="entry name" value="Calcium ATPase, transmembrane domain M"/>
    <property type="match status" value="1"/>
</dbReference>
<dbReference type="GO" id="GO:0005886">
    <property type="term" value="C:plasma membrane"/>
    <property type="evidence" value="ECO:0007669"/>
    <property type="project" value="UniProtKB-SubCell"/>
</dbReference>
<dbReference type="InterPro" id="IPR036163">
    <property type="entry name" value="HMA_dom_sf"/>
</dbReference>
<dbReference type="NCBIfam" id="TIGR01525">
    <property type="entry name" value="ATPase-IB_hvy"/>
    <property type="match status" value="1"/>
</dbReference>
<dbReference type="PANTHER" id="PTHR48085:SF5">
    <property type="entry name" value="CADMIUM_ZINC-TRANSPORTING ATPASE HMA4-RELATED"/>
    <property type="match status" value="1"/>
</dbReference>
<dbReference type="InterPro" id="IPR023299">
    <property type="entry name" value="ATPase_P-typ_cyto_dom_N"/>
</dbReference>
<dbReference type="InterPro" id="IPR051014">
    <property type="entry name" value="Cation_Transport_ATPase_IB"/>
</dbReference>
<evidence type="ECO:0000259" key="16">
    <source>
        <dbReference type="Pfam" id="PF00403"/>
    </source>
</evidence>
<feature type="transmembrane region" description="Helical" evidence="13">
    <location>
        <begin position="700"/>
        <end position="722"/>
    </location>
</feature>
<feature type="region of interest" description="Disordered" evidence="14">
    <location>
        <begin position="1"/>
        <end position="24"/>
    </location>
</feature>
<dbReference type="AlphaFoldDB" id="A0A078M4Q5"/>
<keyword evidence="7 13" id="KW-0067">ATP-binding</keyword>
<name>A0A078M4Q5_9PSED</name>
<proteinExistence type="inferred from homology"/>
<dbReference type="InterPro" id="IPR044492">
    <property type="entry name" value="P_typ_ATPase_HD_dom"/>
</dbReference>
<dbReference type="GO" id="GO:0005524">
    <property type="term" value="F:ATP binding"/>
    <property type="evidence" value="ECO:0007669"/>
    <property type="project" value="UniProtKB-UniRule"/>
</dbReference>
<dbReference type="SUPFAM" id="SSF56784">
    <property type="entry name" value="HAD-like"/>
    <property type="match status" value="1"/>
</dbReference>
<comment type="subcellular location">
    <subcellularLocation>
        <location evidence="1">Cell membrane</location>
        <topology evidence="1">Multi-pass membrane protein</topology>
    </subcellularLocation>
</comment>
<dbReference type="GO" id="GO:0046872">
    <property type="term" value="F:metal ion binding"/>
    <property type="evidence" value="ECO:0007669"/>
    <property type="project" value="UniProtKB-KW"/>
</dbReference>
<feature type="transmembrane region" description="Helical" evidence="13">
    <location>
        <begin position="339"/>
        <end position="364"/>
    </location>
</feature>
<dbReference type="Pfam" id="PF00122">
    <property type="entry name" value="E1-E2_ATPase"/>
    <property type="match status" value="1"/>
</dbReference>
<evidence type="ECO:0000256" key="5">
    <source>
        <dbReference type="ARBA" id="ARBA00022723"/>
    </source>
</evidence>
<dbReference type="GO" id="GO:0016463">
    <property type="term" value="F:P-type zinc transporter activity"/>
    <property type="evidence" value="ECO:0007669"/>
    <property type="project" value="UniProtKB-EC"/>
</dbReference>
<evidence type="ECO:0000256" key="1">
    <source>
        <dbReference type="ARBA" id="ARBA00004651"/>
    </source>
</evidence>
<dbReference type="InterPro" id="IPR023214">
    <property type="entry name" value="HAD_sf"/>
</dbReference>
<dbReference type="SFLD" id="SFLDS00003">
    <property type="entry name" value="Haloacid_Dehalogenase"/>
    <property type="match status" value="1"/>
</dbReference>
<feature type="transmembrane region" description="Helical" evidence="13">
    <location>
        <begin position="166"/>
        <end position="182"/>
    </location>
</feature>
<protein>
    <recommendedName>
        <fullName evidence="11">P-type Zn(2+) transporter</fullName>
        <ecNumber evidence="11">7.2.2.12</ecNumber>
    </recommendedName>
</protein>
<dbReference type="GO" id="GO:0060003">
    <property type="term" value="P:copper ion export"/>
    <property type="evidence" value="ECO:0007669"/>
    <property type="project" value="UniProtKB-ARBA"/>
</dbReference>
<dbReference type="SFLD" id="SFLDG00002">
    <property type="entry name" value="C1.7:_P-type_atpase_like"/>
    <property type="match status" value="1"/>
</dbReference>
<dbReference type="InterPro" id="IPR006121">
    <property type="entry name" value="HMA_dom"/>
</dbReference>
<evidence type="ECO:0000256" key="9">
    <source>
        <dbReference type="ARBA" id="ARBA00022989"/>
    </source>
</evidence>
<dbReference type="NCBIfam" id="TIGR01511">
    <property type="entry name" value="ATPase-IB1_Cu"/>
    <property type="match status" value="1"/>
</dbReference>
<dbReference type="InterPro" id="IPR059000">
    <property type="entry name" value="ATPase_P-type_domA"/>
</dbReference>
<evidence type="ECO:0000256" key="8">
    <source>
        <dbReference type="ARBA" id="ARBA00022967"/>
    </source>
</evidence>
<dbReference type="Pfam" id="PF00403">
    <property type="entry name" value="HMA"/>
    <property type="match status" value="1"/>
</dbReference>
<dbReference type="InterPro" id="IPR008250">
    <property type="entry name" value="ATPase_P-typ_transduc_dom_A_sf"/>
</dbReference>
<dbReference type="SUPFAM" id="SSF81653">
    <property type="entry name" value="Calcium ATPase, transduction domain A"/>
    <property type="match status" value="1"/>
</dbReference>
<dbReference type="Gene3D" id="3.40.1110.10">
    <property type="entry name" value="Calcium-transporting ATPase, cytoplasmic domain N"/>
    <property type="match status" value="1"/>
</dbReference>
<dbReference type="PANTHER" id="PTHR48085">
    <property type="entry name" value="CADMIUM/ZINC-TRANSPORTING ATPASE HMA2-RELATED"/>
    <property type="match status" value="1"/>
</dbReference>
<organism evidence="17">
    <name type="scientific">Pseudomonas saudimassiliensis</name>
    <dbReference type="NCBI Taxonomy" id="1461581"/>
    <lineage>
        <taxon>Bacteria</taxon>
        <taxon>Pseudomonadati</taxon>
        <taxon>Pseudomonadota</taxon>
        <taxon>Gammaproteobacteria</taxon>
        <taxon>Pseudomonadales</taxon>
        <taxon>Pseudomonadaceae</taxon>
        <taxon>Pseudomonas</taxon>
    </lineage>
</organism>
<dbReference type="Gene3D" id="2.70.150.10">
    <property type="entry name" value="Calcium-transporting ATPase, cytoplasmic transduction domain A"/>
    <property type="match status" value="1"/>
</dbReference>
<dbReference type="OrthoDB" id="9814270at2"/>
<reference evidence="17" key="1">
    <citation type="submission" date="2014-07" db="EMBL/GenBank/DDBJ databases">
        <authorList>
            <person name="Urmite Genomes Urmite Genomes"/>
        </authorList>
    </citation>
    <scope>NUCLEOTIDE SEQUENCE</scope>
    <source>
        <strain evidence="17">12M76_air</strain>
    </source>
</reference>
<feature type="transmembrane region" description="Helical" evidence="13">
    <location>
        <begin position="111"/>
        <end position="130"/>
    </location>
</feature>
<keyword evidence="10 13" id="KW-0472">Membrane</keyword>
<dbReference type="EMBL" id="LK391969">
    <property type="protein sequence ID" value="CEF25469.1"/>
    <property type="molecule type" value="Genomic_DNA"/>
</dbReference>
<feature type="domain" description="P-type ATPase A" evidence="15">
    <location>
        <begin position="219"/>
        <end position="320"/>
    </location>
</feature>
<comment type="catalytic activity">
    <reaction evidence="12">
        <text>Zn(2+)(in) + ATP + H2O = Zn(2+)(out) + ADP + phosphate + H(+)</text>
        <dbReference type="Rhea" id="RHEA:20621"/>
        <dbReference type="ChEBI" id="CHEBI:15377"/>
        <dbReference type="ChEBI" id="CHEBI:15378"/>
        <dbReference type="ChEBI" id="CHEBI:29105"/>
        <dbReference type="ChEBI" id="CHEBI:30616"/>
        <dbReference type="ChEBI" id="CHEBI:43474"/>
        <dbReference type="ChEBI" id="CHEBI:456216"/>
        <dbReference type="EC" id="7.2.2.12"/>
    </reaction>
</comment>
<dbReference type="EMBL" id="LM997413">
    <property type="protein sequence ID" value="CEA01305.1"/>
    <property type="molecule type" value="Genomic_DNA"/>
</dbReference>
<dbReference type="PRINTS" id="PR00119">
    <property type="entry name" value="CATATPASE"/>
</dbReference>
<evidence type="ECO:0000256" key="11">
    <source>
        <dbReference type="ARBA" id="ARBA00039097"/>
    </source>
</evidence>
<keyword evidence="6 13" id="KW-0547">Nucleotide-binding</keyword>
<dbReference type="InterPro" id="IPR001757">
    <property type="entry name" value="P_typ_ATPase"/>
</dbReference>